<dbReference type="OMA" id="TEFPCEE"/>
<gene>
    <name evidence="3" type="ORF">KFL_000660280</name>
</gene>
<dbReference type="Gene3D" id="1.10.8.270">
    <property type="entry name" value="putative rabgap domain of human tbc1 domain family member 14 like domains"/>
    <property type="match status" value="1"/>
</dbReference>
<name>A0A1Y1HS51_KLENI</name>
<dbReference type="GO" id="GO:0005737">
    <property type="term" value="C:cytoplasm"/>
    <property type="evidence" value="ECO:0000318"/>
    <property type="project" value="GO_Central"/>
</dbReference>
<feature type="region of interest" description="Disordered" evidence="1">
    <location>
        <begin position="1"/>
        <end position="75"/>
    </location>
</feature>
<dbReference type="PANTHER" id="PTHR22957:SF27">
    <property type="entry name" value="TBC1 DOMAIN FAMILY MEMBER 13"/>
    <property type="match status" value="1"/>
</dbReference>
<dbReference type="SMART" id="SM00164">
    <property type="entry name" value="TBC"/>
    <property type="match status" value="1"/>
</dbReference>
<evidence type="ECO:0000313" key="4">
    <source>
        <dbReference type="Proteomes" id="UP000054558"/>
    </source>
</evidence>
<evidence type="ECO:0000259" key="2">
    <source>
        <dbReference type="PROSITE" id="PS50086"/>
    </source>
</evidence>
<organism evidence="3 4">
    <name type="scientific">Klebsormidium nitens</name>
    <name type="common">Green alga</name>
    <name type="synonym">Ulothrix nitens</name>
    <dbReference type="NCBI Taxonomy" id="105231"/>
    <lineage>
        <taxon>Eukaryota</taxon>
        <taxon>Viridiplantae</taxon>
        <taxon>Streptophyta</taxon>
        <taxon>Klebsormidiophyceae</taxon>
        <taxon>Klebsormidiales</taxon>
        <taxon>Klebsormidiaceae</taxon>
        <taxon>Klebsormidium</taxon>
    </lineage>
</organism>
<dbReference type="Proteomes" id="UP000054558">
    <property type="component" value="Unassembled WGS sequence"/>
</dbReference>
<dbReference type="GO" id="GO:0006886">
    <property type="term" value="P:intracellular protein transport"/>
    <property type="evidence" value="ECO:0000318"/>
    <property type="project" value="GO_Central"/>
</dbReference>
<feature type="compositionally biased region" description="Basic and acidic residues" evidence="1">
    <location>
        <begin position="58"/>
        <end position="70"/>
    </location>
</feature>
<keyword evidence="4" id="KW-1185">Reference proteome</keyword>
<dbReference type="AlphaFoldDB" id="A0A1Y1HS51"/>
<dbReference type="PANTHER" id="PTHR22957">
    <property type="entry name" value="TBC1 DOMAIN FAMILY MEMBER GTPASE-ACTIVATING PROTEIN"/>
    <property type="match status" value="1"/>
</dbReference>
<dbReference type="SUPFAM" id="SSF47923">
    <property type="entry name" value="Ypt/Rab-GAP domain of gyp1p"/>
    <property type="match status" value="2"/>
</dbReference>
<evidence type="ECO:0000313" key="3">
    <source>
        <dbReference type="EMBL" id="GAQ80933.1"/>
    </source>
</evidence>
<feature type="region of interest" description="Disordered" evidence="1">
    <location>
        <begin position="143"/>
        <end position="170"/>
    </location>
</feature>
<dbReference type="FunFam" id="1.10.10.750:FF:000007">
    <property type="entry name" value="TBC1 domain family member"/>
    <property type="match status" value="1"/>
</dbReference>
<dbReference type="EMBL" id="DF237015">
    <property type="protein sequence ID" value="GAQ80933.1"/>
    <property type="molecule type" value="Genomic_DNA"/>
</dbReference>
<reference evidence="3 4" key="1">
    <citation type="journal article" date="2014" name="Nat. Commun.">
        <title>Klebsormidium flaccidum genome reveals primary factors for plant terrestrial adaptation.</title>
        <authorList>
            <person name="Hori K."/>
            <person name="Maruyama F."/>
            <person name="Fujisawa T."/>
            <person name="Togashi T."/>
            <person name="Yamamoto N."/>
            <person name="Seo M."/>
            <person name="Sato S."/>
            <person name="Yamada T."/>
            <person name="Mori H."/>
            <person name="Tajima N."/>
            <person name="Moriyama T."/>
            <person name="Ikeuchi M."/>
            <person name="Watanabe M."/>
            <person name="Wada H."/>
            <person name="Kobayashi K."/>
            <person name="Saito M."/>
            <person name="Masuda T."/>
            <person name="Sasaki-Sekimoto Y."/>
            <person name="Mashiguchi K."/>
            <person name="Awai K."/>
            <person name="Shimojima M."/>
            <person name="Masuda S."/>
            <person name="Iwai M."/>
            <person name="Nobusawa T."/>
            <person name="Narise T."/>
            <person name="Kondo S."/>
            <person name="Saito H."/>
            <person name="Sato R."/>
            <person name="Murakawa M."/>
            <person name="Ihara Y."/>
            <person name="Oshima-Yamada Y."/>
            <person name="Ohtaka K."/>
            <person name="Satoh M."/>
            <person name="Sonobe K."/>
            <person name="Ishii M."/>
            <person name="Ohtani R."/>
            <person name="Kanamori-Sato M."/>
            <person name="Honoki R."/>
            <person name="Miyazaki D."/>
            <person name="Mochizuki H."/>
            <person name="Umetsu J."/>
            <person name="Higashi K."/>
            <person name="Shibata D."/>
            <person name="Kamiya Y."/>
            <person name="Sato N."/>
            <person name="Nakamura Y."/>
            <person name="Tabata S."/>
            <person name="Ida S."/>
            <person name="Kurokawa K."/>
            <person name="Ohta H."/>
        </authorList>
    </citation>
    <scope>NUCLEOTIDE SEQUENCE [LARGE SCALE GENOMIC DNA]</scope>
    <source>
        <strain evidence="3 4">NIES-2285</strain>
    </source>
</reference>
<sequence length="412" mass="46635">MSSVPAWLNSSSFSPRARSPPETPPETPPPPRPPLVEALVERADPLMQAGSSGQQEEATSHDVSRSESSRAEQLQAELEKPRIDLNALRQLATQGIPDSGGIRAVVWKLLLGYLPRIRSQWEEELAKKREQYAQFSQELIVNPSEKSRASEASDGDLPSGGELRRESVEGDHPLASGQASVWHQFFQDTELWEQIDRDVKRTHPDLPFFNGADGGSNENQGALGRILFIFAKLNPGIKYVQGMNEVLAPLLYIFRTDPDDKNKEHAEADAFFCFVELLSDFRDHFCQQLDNSEVGIRATITRLSNLLKQRDEELWLHLNVKIQINPQFYAFRWITLLLTQEFDFPDCLRLWDTLLSNKDGPLEILLRLCCAMVICIRTRLLGGDFTDNLKLLQNYPSTDIDGIIVTADRLRL</sequence>
<dbReference type="Gene3D" id="1.10.10.750">
    <property type="entry name" value="Ypt/Rab-GAP domain of gyp1p, domain 1"/>
    <property type="match status" value="1"/>
</dbReference>
<dbReference type="GO" id="GO:0005096">
    <property type="term" value="F:GTPase activator activity"/>
    <property type="evidence" value="ECO:0000318"/>
    <property type="project" value="GO_Central"/>
</dbReference>
<feature type="domain" description="Rab-GAP TBC" evidence="2">
    <location>
        <begin position="97"/>
        <end position="358"/>
    </location>
</feature>
<dbReference type="OrthoDB" id="10263206at2759"/>
<protein>
    <submittedName>
        <fullName evidence="3">GTPase-activating protein</fullName>
    </submittedName>
</protein>
<dbReference type="FunFam" id="1.10.8.270:FF:000024">
    <property type="entry name" value="TBC1 domain family member 13"/>
    <property type="match status" value="1"/>
</dbReference>
<dbReference type="Gene3D" id="1.10.472.80">
    <property type="entry name" value="Ypt/Rab-GAP domain of gyp1p, domain 3"/>
    <property type="match status" value="1"/>
</dbReference>
<accession>A0A1Y1HS51</accession>
<dbReference type="FunFam" id="1.10.472.80:FF:000009">
    <property type="entry name" value="TBC1 domain family member 13"/>
    <property type="match status" value="1"/>
</dbReference>
<dbReference type="InterPro" id="IPR000195">
    <property type="entry name" value="Rab-GAP-TBC_dom"/>
</dbReference>
<evidence type="ECO:0000256" key="1">
    <source>
        <dbReference type="SAM" id="MobiDB-lite"/>
    </source>
</evidence>
<feature type="compositionally biased region" description="Pro residues" evidence="1">
    <location>
        <begin position="21"/>
        <end position="34"/>
    </location>
</feature>
<dbReference type="InterPro" id="IPR035969">
    <property type="entry name" value="Rab-GAP_TBC_sf"/>
</dbReference>
<dbReference type="PROSITE" id="PS50086">
    <property type="entry name" value="TBC_RABGAP"/>
    <property type="match status" value="1"/>
</dbReference>
<dbReference type="Pfam" id="PF00566">
    <property type="entry name" value="RabGAP-TBC"/>
    <property type="match status" value="1"/>
</dbReference>
<proteinExistence type="predicted"/>